<organism evidence="1 2">
    <name type="scientific">Trichinella pseudospiralis</name>
    <name type="common">Parasitic roundworm</name>
    <dbReference type="NCBI Taxonomy" id="6337"/>
    <lineage>
        <taxon>Eukaryota</taxon>
        <taxon>Metazoa</taxon>
        <taxon>Ecdysozoa</taxon>
        <taxon>Nematoda</taxon>
        <taxon>Enoplea</taxon>
        <taxon>Dorylaimia</taxon>
        <taxon>Trichinellida</taxon>
        <taxon>Trichinellidae</taxon>
        <taxon>Trichinella</taxon>
    </lineage>
</organism>
<proteinExistence type="predicted"/>
<name>A0A0V1GQS1_TRIPS</name>
<dbReference type="Proteomes" id="UP000054826">
    <property type="component" value="Unassembled WGS sequence"/>
</dbReference>
<dbReference type="AlphaFoldDB" id="A0A0V1GQS1"/>
<protein>
    <submittedName>
        <fullName evidence="1">Uncharacterized protein</fullName>
    </submittedName>
</protein>
<comment type="caution">
    <text evidence="1">The sequence shown here is derived from an EMBL/GenBank/DDBJ whole genome shotgun (WGS) entry which is preliminary data.</text>
</comment>
<dbReference type="EMBL" id="JYDV01001066">
    <property type="protein sequence ID" value="KRZ00473.1"/>
    <property type="molecule type" value="Genomic_DNA"/>
</dbReference>
<evidence type="ECO:0000313" key="2">
    <source>
        <dbReference type="Proteomes" id="UP000054826"/>
    </source>
</evidence>
<reference evidence="1 2" key="1">
    <citation type="submission" date="2015-01" db="EMBL/GenBank/DDBJ databases">
        <title>Evolution of Trichinella species and genotypes.</title>
        <authorList>
            <person name="Korhonen P.K."/>
            <person name="Edoardo P."/>
            <person name="Giuseppe L.R."/>
            <person name="Gasser R.B."/>
        </authorList>
    </citation>
    <scope>NUCLEOTIDE SEQUENCE [LARGE SCALE GENOMIC DNA]</scope>
    <source>
        <strain evidence="1">ISS176</strain>
    </source>
</reference>
<accession>A0A0V1GQS1</accession>
<sequence>MVALRKKRENGCNMKKNMEWFFGNVKINLNS</sequence>
<gene>
    <name evidence="1" type="ORF">T4C_12446</name>
</gene>
<evidence type="ECO:0000313" key="1">
    <source>
        <dbReference type="EMBL" id="KRZ00473.1"/>
    </source>
</evidence>